<name>A0ABP1E6D5_9APHY</name>
<feature type="region of interest" description="Disordered" evidence="1">
    <location>
        <begin position="1"/>
        <end position="35"/>
    </location>
</feature>
<feature type="compositionally biased region" description="Low complexity" evidence="1">
    <location>
        <begin position="1"/>
        <end position="25"/>
    </location>
</feature>
<proteinExistence type="predicted"/>
<feature type="compositionally biased region" description="Low complexity" evidence="1">
    <location>
        <begin position="179"/>
        <end position="212"/>
    </location>
</feature>
<sequence length="480" mass="50809">MHIHLPSSSSTASTASSAPTQSAPSHELKKAPSMHFNGVKKLVTRARHRITSLGHHQHQTQPSTSSLALGISSATAAAAVPFAIPVPASSRAKHGDDHSSVHSDTPSEYSSSRTAETPATSIHENEAHAVERRQIENGPIEEGAVESEPQRKSKELPAQPEDSPETPTLATSRPEESNPAVAEADSDVSASSVQPSSVVEPVAVPLPESPALGPEEVPSPEALPELIISAPQDVPLPPFDEAELLTSPEVPPTEPVVEAHEVAEEPHVEPSVLVVPPDVAAVPPLVPSITPVHVLPTIEEMVTSTVEVPEEVPEEVQEQRRAEEVPLPLEDEAIALTEPPTEEVESPSLPSESPAVPVLPTEEVISPPPIIDGLTAPSDEVTTVPSPILSPTLPPVPPVSAATTPPTTSDAELESVSDTESYRSSIVSLEAMETKKFLPEPEPFIPSLILPSMFHPPSSVRISLSLYPSPLTWYLKRTVV</sequence>
<organism evidence="2 3">
    <name type="scientific">Somion occarium</name>
    <dbReference type="NCBI Taxonomy" id="3059160"/>
    <lineage>
        <taxon>Eukaryota</taxon>
        <taxon>Fungi</taxon>
        <taxon>Dikarya</taxon>
        <taxon>Basidiomycota</taxon>
        <taxon>Agaricomycotina</taxon>
        <taxon>Agaricomycetes</taxon>
        <taxon>Polyporales</taxon>
        <taxon>Cerrenaceae</taxon>
        <taxon>Somion</taxon>
    </lineage>
</organism>
<feature type="region of interest" description="Disordered" evidence="1">
    <location>
        <begin position="89"/>
        <end position="219"/>
    </location>
</feature>
<reference evidence="3" key="1">
    <citation type="submission" date="2024-04" db="EMBL/GenBank/DDBJ databases">
        <authorList>
            <person name="Shaw F."/>
            <person name="Minotto A."/>
        </authorList>
    </citation>
    <scope>NUCLEOTIDE SEQUENCE [LARGE SCALE GENOMIC DNA]</scope>
</reference>
<feature type="compositionally biased region" description="Low complexity" evidence="1">
    <location>
        <begin position="346"/>
        <end position="356"/>
    </location>
</feature>
<gene>
    <name evidence="2" type="ORF">GFSPODELE1_LOCUS10060</name>
</gene>
<feature type="region of interest" description="Disordered" evidence="1">
    <location>
        <begin position="306"/>
        <end position="356"/>
    </location>
</feature>
<feature type="compositionally biased region" description="Low complexity" evidence="1">
    <location>
        <begin position="381"/>
        <end position="391"/>
    </location>
</feature>
<dbReference type="Proteomes" id="UP001497453">
    <property type="component" value="Chromosome 8"/>
</dbReference>
<protein>
    <submittedName>
        <fullName evidence="2">Uncharacterized protein</fullName>
    </submittedName>
</protein>
<evidence type="ECO:0000256" key="1">
    <source>
        <dbReference type="SAM" id="MobiDB-lite"/>
    </source>
</evidence>
<dbReference type="EMBL" id="OZ037951">
    <property type="protein sequence ID" value="CAL1715099.1"/>
    <property type="molecule type" value="Genomic_DNA"/>
</dbReference>
<feature type="compositionally biased region" description="Basic and acidic residues" evidence="1">
    <location>
        <begin position="123"/>
        <end position="135"/>
    </location>
</feature>
<feature type="compositionally biased region" description="Polar residues" evidence="1">
    <location>
        <begin position="102"/>
        <end position="122"/>
    </location>
</feature>
<evidence type="ECO:0000313" key="3">
    <source>
        <dbReference type="Proteomes" id="UP001497453"/>
    </source>
</evidence>
<feature type="compositionally biased region" description="Low complexity" evidence="1">
    <location>
        <begin position="399"/>
        <end position="409"/>
    </location>
</feature>
<keyword evidence="3" id="KW-1185">Reference proteome</keyword>
<evidence type="ECO:0000313" key="2">
    <source>
        <dbReference type="EMBL" id="CAL1715099.1"/>
    </source>
</evidence>
<feature type="region of interest" description="Disordered" evidence="1">
    <location>
        <begin position="380"/>
        <end position="420"/>
    </location>
</feature>
<accession>A0ABP1E6D5</accession>